<proteinExistence type="predicted"/>
<dbReference type="EMBL" id="KZ857388">
    <property type="protein sequence ID" value="RDX53043.1"/>
    <property type="molecule type" value="Genomic_DNA"/>
</dbReference>
<name>A0A371DKI3_9APHY</name>
<sequence>MPSTSHHGLLALKLSLCLISRIPMMFSLRRLGLNASHLPPSQFTLAHGLVVSPYLSPDLDLPHRASHHRCVQFIVSCTYDPEQPVALALSPLRPPPSSCAPRLRWPGLTLAGADACRTGCGGRPCIITLFTYRAFVPFICGPDSDTADPHTDTRYGPTSMK</sequence>
<dbReference type="AlphaFoldDB" id="A0A371DKI3"/>
<organism evidence="1 2">
    <name type="scientific">Lentinus brumalis</name>
    <dbReference type="NCBI Taxonomy" id="2498619"/>
    <lineage>
        <taxon>Eukaryota</taxon>
        <taxon>Fungi</taxon>
        <taxon>Dikarya</taxon>
        <taxon>Basidiomycota</taxon>
        <taxon>Agaricomycotina</taxon>
        <taxon>Agaricomycetes</taxon>
        <taxon>Polyporales</taxon>
        <taxon>Polyporaceae</taxon>
        <taxon>Lentinus</taxon>
    </lineage>
</organism>
<keyword evidence="2" id="KW-1185">Reference proteome</keyword>
<evidence type="ECO:0000313" key="2">
    <source>
        <dbReference type="Proteomes" id="UP000256964"/>
    </source>
</evidence>
<accession>A0A371DKI3</accession>
<evidence type="ECO:0000313" key="1">
    <source>
        <dbReference type="EMBL" id="RDX53043.1"/>
    </source>
</evidence>
<protein>
    <submittedName>
        <fullName evidence="1">Uncharacterized protein</fullName>
    </submittedName>
</protein>
<gene>
    <name evidence="1" type="ORF">OH76DRAFT_64576</name>
</gene>
<dbReference type="Proteomes" id="UP000256964">
    <property type="component" value="Unassembled WGS sequence"/>
</dbReference>
<reference evidence="1 2" key="1">
    <citation type="journal article" date="2018" name="Biotechnol. Biofuels">
        <title>Integrative visual omics of the white-rot fungus Polyporus brumalis exposes the biotechnological potential of its oxidative enzymes for delignifying raw plant biomass.</title>
        <authorList>
            <person name="Miyauchi S."/>
            <person name="Rancon A."/>
            <person name="Drula E."/>
            <person name="Hage H."/>
            <person name="Chaduli D."/>
            <person name="Favel A."/>
            <person name="Grisel S."/>
            <person name="Henrissat B."/>
            <person name="Herpoel-Gimbert I."/>
            <person name="Ruiz-Duenas F.J."/>
            <person name="Chevret D."/>
            <person name="Hainaut M."/>
            <person name="Lin J."/>
            <person name="Wang M."/>
            <person name="Pangilinan J."/>
            <person name="Lipzen A."/>
            <person name="Lesage-Meessen L."/>
            <person name="Navarro D."/>
            <person name="Riley R."/>
            <person name="Grigoriev I.V."/>
            <person name="Zhou S."/>
            <person name="Raouche S."/>
            <person name="Rosso M.N."/>
        </authorList>
    </citation>
    <scope>NUCLEOTIDE SEQUENCE [LARGE SCALE GENOMIC DNA]</scope>
    <source>
        <strain evidence="1 2">BRFM 1820</strain>
    </source>
</reference>